<dbReference type="Pfam" id="PF00990">
    <property type="entry name" value="GGDEF"/>
    <property type="match status" value="1"/>
</dbReference>
<dbReference type="PANTHER" id="PTHR44757:SF2">
    <property type="entry name" value="BIOFILM ARCHITECTURE MAINTENANCE PROTEIN MBAA"/>
    <property type="match status" value="1"/>
</dbReference>
<dbReference type="PANTHER" id="PTHR44757">
    <property type="entry name" value="DIGUANYLATE CYCLASE DGCP"/>
    <property type="match status" value="1"/>
</dbReference>
<dbReference type="RefSeq" id="WP_222990920.1">
    <property type="nucleotide sequence ID" value="NZ_JAINVV010000008.1"/>
</dbReference>
<keyword evidence="4" id="KW-1185">Reference proteome</keyword>
<dbReference type="InterPro" id="IPR001610">
    <property type="entry name" value="PAC"/>
</dbReference>
<organism evidence="3 4">
    <name type="scientific">Sphingomonas colocasiae</name>
    <dbReference type="NCBI Taxonomy" id="1848973"/>
    <lineage>
        <taxon>Bacteria</taxon>
        <taxon>Pseudomonadati</taxon>
        <taxon>Pseudomonadota</taxon>
        <taxon>Alphaproteobacteria</taxon>
        <taxon>Sphingomonadales</taxon>
        <taxon>Sphingomonadaceae</taxon>
        <taxon>Sphingomonas</taxon>
    </lineage>
</organism>
<comment type="caution">
    <text evidence="3">The sequence shown here is derived from an EMBL/GenBank/DDBJ whole genome shotgun (WGS) entry which is preliminary data.</text>
</comment>
<dbReference type="InterPro" id="IPR000700">
    <property type="entry name" value="PAS-assoc_C"/>
</dbReference>
<evidence type="ECO:0000313" key="4">
    <source>
        <dbReference type="Proteomes" id="UP000706039"/>
    </source>
</evidence>
<dbReference type="PROSITE" id="PS50113">
    <property type="entry name" value="PAC"/>
    <property type="match status" value="1"/>
</dbReference>
<dbReference type="PROSITE" id="PS50887">
    <property type="entry name" value="GGDEF"/>
    <property type="match status" value="1"/>
</dbReference>
<dbReference type="InterPro" id="IPR000014">
    <property type="entry name" value="PAS"/>
</dbReference>
<dbReference type="SMART" id="SM00086">
    <property type="entry name" value="PAC"/>
    <property type="match status" value="1"/>
</dbReference>
<feature type="domain" description="GGDEF" evidence="2">
    <location>
        <begin position="167"/>
        <end position="301"/>
    </location>
</feature>
<evidence type="ECO:0000259" key="1">
    <source>
        <dbReference type="PROSITE" id="PS50113"/>
    </source>
</evidence>
<dbReference type="InterPro" id="IPR043128">
    <property type="entry name" value="Rev_trsase/Diguanyl_cyclase"/>
</dbReference>
<reference evidence="3 4" key="1">
    <citation type="submission" date="2021-08" db="EMBL/GenBank/DDBJ databases">
        <authorList>
            <person name="Tuo L."/>
        </authorList>
    </citation>
    <scope>NUCLEOTIDE SEQUENCE [LARGE SCALE GENOMIC DNA]</scope>
    <source>
        <strain evidence="3 4">JCM 31229</strain>
    </source>
</reference>
<dbReference type="Pfam" id="PF08447">
    <property type="entry name" value="PAS_3"/>
    <property type="match status" value="1"/>
</dbReference>
<dbReference type="NCBIfam" id="TIGR00229">
    <property type="entry name" value="sensory_box"/>
    <property type="match status" value="1"/>
</dbReference>
<dbReference type="CDD" id="cd01949">
    <property type="entry name" value="GGDEF"/>
    <property type="match status" value="1"/>
</dbReference>
<dbReference type="SMART" id="SM00267">
    <property type="entry name" value="GGDEF"/>
    <property type="match status" value="1"/>
</dbReference>
<dbReference type="InterPro" id="IPR000160">
    <property type="entry name" value="GGDEF_dom"/>
</dbReference>
<dbReference type="EMBL" id="JAINVV010000008">
    <property type="protein sequence ID" value="MBY8823804.1"/>
    <property type="molecule type" value="Genomic_DNA"/>
</dbReference>
<evidence type="ECO:0000259" key="2">
    <source>
        <dbReference type="PROSITE" id="PS50887"/>
    </source>
</evidence>
<name>A0ABS7PS45_9SPHN</name>
<dbReference type="InterPro" id="IPR052155">
    <property type="entry name" value="Biofilm_reg_signaling"/>
</dbReference>
<dbReference type="SUPFAM" id="SSF55073">
    <property type="entry name" value="Nucleotide cyclase"/>
    <property type="match status" value="1"/>
</dbReference>
<gene>
    <name evidence="3" type="ORF">K7G82_15980</name>
</gene>
<protein>
    <submittedName>
        <fullName evidence="3">Diguanylate cyclase</fullName>
        <ecNumber evidence="3">2.7.7.65</ecNumber>
    </submittedName>
</protein>
<dbReference type="Proteomes" id="UP000706039">
    <property type="component" value="Unassembled WGS sequence"/>
</dbReference>
<keyword evidence="3" id="KW-0808">Transferase</keyword>
<evidence type="ECO:0000313" key="3">
    <source>
        <dbReference type="EMBL" id="MBY8823804.1"/>
    </source>
</evidence>
<dbReference type="Gene3D" id="3.30.70.270">
    <property type="match status" value="1"/>
</dbReference>
<dbReference type="InterPro" id="IPR035965">
    <property type="entry name" value="PAS-like_dom_sf"/>
</dbReference>
<sequence>MPARPGMAGSDDLLARAALRAGIGAWECDLSTEALTWTRGVFELFGIPEDAQVTRPDAVAMYCEDSRDAMERLRAEAIARRRGFSLDARIRRADGAYRWMRLTADIVCSAGRPTHLYGLKRDITDERVRWEALRRLAEHDALTGLVNRAVFQARFLDGELVDSGMVPLGALVLFDIDGFKQINDAGGHAMGDACLETVAERLAAGFPDALMVARIGGDEFAVLCRPCRSRRAIDMQVASVLDRLSAPILRSGEPSSLSASAGIAYAADPFVYDAEAMFVAADAALYVAKRAGRNTLRSADIPG</sequence>
<proteinExistence type="predicted"/>
<dbReference type="GO" id="GO:0052621">
    <property type="term" value="F:diguanylate cyclase activity"/>
    <property type="evidence" value="ECO:0007669"/>
    <property type="project" value="UniProtKB-EC"/>
</dbReference>
<dbReference type="Gene3D" id="2.10.70.100">
    <property type="match status" value="1"/>
</dbReference>
<dbReference type="NCBIfam" id="TIGR00254">
    <property type="entry name" value="GGDEF"/>
    <property type="match status" value="1"/>
</dbReference>
<dbReference type="Gene3D" id="3.30.450.20">
    <property type="entry name" value="PAS domain"/>
    <property type="match status" value="1"/>
</dbReference>
<dbReference type="InterPro" id="IPR013655">
    <property type="entry name" value="PAS_fold_3"/>
</dbReference>
<feature type="domain" description="PAC" evidence="1">
    <location>
        <begin position="84"/>
        <end position="135"/>
    </location>
</feature>
<dbReference type="SUPFAM" id="SSF55785">
    <property type="entry name" value="PYP-like sensor domain (PAS domain)"/>
    <property type="match status" value="1"/>
</dbReference>
<accession>A0ABS7PS45</accession>
<keyword evidence="3" id="KW-0548">Nucleotidyltransferase</keyword>
<dbReference type="InterPro" id="IPR029787">
    <property type="entry name" value="Nucleotide_cyclase"/>
</dbReference>
<dbReference type="EC" id="2.7.7.65" evidence="3"/>